<dbReference type="PIRSF" id="PIRSF015601">
    <property type="entry name" value="MTase_slr0722"/>
    <property type="match status" value="1"/>
</dbReference>
<evidence type="ECO:0000313" key="13">
    <source>
        <dbReference type="Proteomes" id="UP000034883"/>
    </source>
</evidence>
<dbReference type="Proteomes" id="UP000034883">
    <property type="component" value="Chromosome"/>
</dbReference>
<dbReference type="Gene3D" id="3.40.1280.10">
    <property type="match status" value="1"/>
</dbReference>
<dbReference type="SUPFAM" id="SSF75217">
    <property type="entry name" value="alpha/beta knot"/>
    <property type="match status" value="1"/>
</dbReference>
<dbReference type="NCBIfam" id="TIGR00046">
    <property type="entry name" value="RsmE family RNA methyltransferase"/>
    <property type="match status" value="1"/>
</dbReference>
<evidence type="ECO:0000256" key="4">
    <source>
        <dbReference type="ARBA" id="ARBA00022552"/>
    </source>
</evidence>
<comment type="similarity">
    <text evidence="2 10">Belongs to the RNA methyltransferase RsmE family.</text>
</comment>
<evidence type="ECO:0000256" key="9">
    <source>
        <dbReference type="ARBA" id="ARBA00047944"/>
    </source>
</evidence>
<evidence type="ECO:0000256" key="2">
    <source>
        <dbReference type="ARBA" id="ARBA00005528"/>
    </source>
</evidence>
<comment type="subcellular location">
    <subcellularLocation>
        <location evidence="1 10">Cytoplasm</location>
    </subcellularLocation>
</comment>
<evidence type="ECO:0000259" key="11">
    <source>
        <dbReference type="Pfam" id="PF04452"/>
    </source>
</evidence>
<dbReference type="PANTHER" id="PTHR30027:SF3">
    <property type="entry name" value="16S RRNA (URACIL(1498)-N(3))-METHYLTRANSFERASE"/>
    <property type="match status" value="1"/>
</dbReference>
<accession>A0A0F6SGI7</accession>
<dbReference type="GO" id="GO:0005737">
    <property type="term" value="C:cytoplasm"/>
    <property type="evidence" value="ECO:0007669"/>
    <property type="project" value="UniProtKB-SubCell"/>
</dbReference>
<keyword evidence="7 10" id="KW-0949">S-adenosyl-L-methionine</keyword>
<proteinExistence type="inferred from homology"/>
<keyword evidence="13" id="KW-1185">Reference proteome</keyword>
<dbReference type="InterPro" id="IPR029026">
    <property type="entry name" value="tRNA_m1G_MTases_N"/>
</dbReference>
<reference evidence="12 13" key="1">
    <citation type="submission" date="2015-03" db="EMBL/GenBank/DDBJ databases">
        <title>Genome assembly of Sandaracinus amylolyticus DSM 53668.</title>
        <authorList>
            <person name="Sharma G."/>
            <person name="Subramanian S."/>
        </authorList>
    </citation>
    <scope>NUCLEOTIDE SEQUENCE [LARGE SCALE GENOMIC DNA]</scope>
    <source>
        <strain evidence="12 13">DSM 53668</strain>
    </source>
</reference>
<dbReference type="CDD" id="cd18084">
    <property type="entry name" value="RsmE-like"/>
    <property type="match status" value="1"/>
</dbReference>
<evidence type="ECO:0000256" key="10">
    <source>
        <dbReference type="PIRNR" id="PIRNR015601"/>
    </source>
</evidence>
<dbReference type="GO" id="GO:0070475">
    <property type="term" value="P:rRNA base methylation"/>
    <property type="evidence" value="ECO:0007669"/>
    <property type="project" value="TreeGrafter"/>
</dbReference>
<dbReference type="InterPro" id="IPR046886">
    <property type="entry name" value="RsmE_MTase_dom"/>
</dbReference>
<dbReference type="AlphaFoldDB" id="A0A0F6SGI7"/>
<evidence type="ECO:0000256" key="8">
    <source>
        <dbReference type="ARBA" id="ARBA00025699"/>
    </source>
</evidence>
<keyword evidence="5 10" id="KW-0489">Methyltransferase</keyword>
<evidence type="ECO:0000256" key="3">
    <source>
        <dbReference type="ARBA" id="ARBA00022490"/>
    </source>
</evidence>
<name>A0A0F6SGI7_9BACT</name>
<gene>
    <name evidence="12" type="ORF">DB32_005913</name>
</gene>
<protein>
    <recommendedName>
        <fullName evidence="10">Ribosomal RNA small subunit methyltransferase E</fullName>
        <ecNumber evidence="10">2.1.1.193</ecNumber>
    </recommendedName>
</protein>
<evidence type="ECO:0000256" key="1">
    <source>
        <dbReference type="ARBA" id="ARBA00004496"/>
    </source>
</evidence>
<keyword evidence="3 10" id="KW-0963">Cytoplasm</keyword>
<dbReference type="InterPro" id="IPR029028">
    <property type="entry name" value="Alpha/beta_knot_MTases"/>
</dbReference>
<dbReference type="KEGG" id="samy:DB32_005913"/>
<organism evidence="12 13">
    <name type="scientific">Sandaracinus amylolyticus</name>
    <dbReference type="NCBI Taxonomy" id="927083"/>
    <lineage>
        <taxon>Bacteria</taxon>
        <taxon>Pseudomonadati</taxon>
        <taxon>Myxococcota</taxon>
        <taxon>Polyangia</taxon>
        <taxon>Polyangiales</taxon>
        <taxon>Sandaracinaceae</taxon>
        <taxon>Sandaracinus</taxon>
    </lineage>
</organism>
<keyword evidence="4 10" id="KW-0698">rRNA processing</keyword>
<sequence length="243" mass="26523">MNLVLIEPDELDAEQRVVLRDARAVHLVRVLAVVAGVRVRVGVIDGAIGLGEVERVERDEVVLRCVLEREIPARPRVDLLLALPRPKVIGRLYGALAQLGIGRLMLTNAAKVERFYFDAHQLDPAYRRAQLIEGLAQARHTRVPEVSVHKSLRALVEDELDVVAPRTTRLLADPGAHPSPHARCAGLEGRVVIAIGPEGGWNDFERALLVSRGFEPVAMGARTLRTDTACVALLALVHDALGT</sequence>
<evidence type="ECO:0000256" key="5">
    <source>
        <dbReference type="ARBA" id="ARBA00022603"/>
    </source>
</evidence>
<keyword evidence="6 10" id="KW-0808">Transferase</keyword>
<feature type="domain" description="Ribosomal RNA small subunit methyltransferase E methyltransferase" evidence="11">
    <location>
        <begin position="75"/>
        <end position="237"/>
    </location>
</feature>
<comment type="function">
    <text evidence="8 10">Specifically methylates the N3 position of the uracil ring of uridine 1498 (m3U1498) in 16S rRNA. Acts on the fully assembled 30S ribosomal subunit.</text>
</comment>
<evidence type="ECO:0000256" key="7">
    <source>
        <dbReference type="ARBA" id="ARBA00022691"/>
    </source>
</evidence>
<dbReference type="STRING" id="927083.DB32_005913"/>
<dbReference type="RefSeq" id="WP_053235871.1">
    <property type="nucleotide sequence ID" value="NZ_CP011125.1"/>
</dbReference>
<dbReference type="EMBL" id="CP011125">
    <property type="protein sequence ID" value="AKF08764.1"/>
    <property type="molecule type" value="Genomic_DNA"/>
</dbReference>
<dbReference type="InterPro" id="IPR006700">
    <property type="entry name" value="RsmE"/>
</dbReference>
<evidence type="ECO:0000256" key="6">
    <source>
        <dbReference type="ARBA" id="ARBA00022679"/>
    </source>
</evidence>
<dbReference type="OrthoDB" id="9815641at2"/>
<dbReference type="Pfam" id="PF04452">
    <property type="entry name" value="Methyltrans_RNA"/>
    <property type="match status" value="1"/>
</dbReference>
<dbReference type="EC" id="2.1.1.193" evidence="10"/>
<dbReference type="GO" id="GO:0070042">
    <property type="term" value="F:rRNA (uridine-N3-)-methyltransferase activity"/>
    <property type="evidence" value="ECO:0007669"/>
    <property type="project" value="TreeGrafter"/>
</dbReference>
<comment type="catalytic activity">
    <reaction evidence="9 10">
        <text>uridine(1498) in 16S rRNA + S-adenosyl-L-methionine = N(3)-methyluridine(1498) in 16S rRNA + S-adenosyl-L-homocysteine + H(+)</text>
        <dbReference type="Rhea" id="RHEA:42920"/>
        <dbReference type="Rhea" id="RHEA-COMP:10283"/>
        <dbReference type="Rhea" id="RHEA-COMP:10284"/>
        <dbReference type="ChEBI" id="CHEBI:15378"/>
        <dbReference type="ChEBI" id="CHEBI:57856"/>
        <dbReference type="ChEBI" id="CHEBI:59789"/>
        <dbReference type="ChEBI" id="CHEBI:65315"/>
        <dbReference type="ChEBI" id="CHEBI:74502"/>
        <dbReference type="EC" id="2.1.1.193"/>
    </reaction>
</comment>
<dbReference type="PANTHER" id="PTHR30027">
    <property type="entry name" value="RIBOSOMAL RNA SMALL SUBUNIT METHYLTRANSFERASE E"/>
    <property type="match status" value="1"/>
</dbReference>
<evidence type="ECO:0000313" key="12">
    <source>
        <dbReference type="EMBL" id="AKF08764.1"/>
    </source>
</evidence>